<accession>A0A9W9WF06</accession>
<proteinExistence type="predicted"/>
<dbReference type="AlphaFoldDB" id="A0A9W9WF06"/>
<feature type="region of interest" description="Disordered" evidence="1">
    <location>
        <begin position="1"/>
        <end position="25"/>
    </location>
</feature>
<comment type="caution">
    <text evidence="2">The sequence shown here is derived from an EMBL/GenBank/DDBJ whole genome shotgun (WGS) entry which is preliminary data.</text>
</comment>
<feature type="compositionally biased region" description="Basic residues" evidence="1">
    <location>
        <begin position="170"/>
        <end position="183"/>
    </location>
</feature>
<feature type="compositionally biased region" description="Polar residues" evidence="1">
    <location>
        <begin position="1"/>
        <end position="17"/>
    </location>
</feature>
<organism evidence="2 3">
    <name type="scientific">Penicillium desertorum</name>
    <dbReference type="NCBI Taxonomy" id="1303715"/>
    <lineage>
        <taxon>Eukaryota</taxon>
        <taxon>Fungi</taxon>
        <taxon>Dikarya</taxon>
        <taxon>Ascomycota</taxon>
        <taxon>Pezizomycotina</taxon>
        <taxon>Eurotiomycetes</taxon>
        <taxon>Eurotiomycetidae</taxon>
        <taxon>Eurotiales</taxon>
        <taxon>Aspergillaceae</taxon>
        <taxon>Penicillium</taxon>
    </lineage>
</organism>
<reference evidence="2" key="1">
    <citation type="submission" date="2022-12" db="EMBL/GenBank/DDBJ databases">
        <authorList>
            <person name="Petersen C."/>
        </authorList>
    </citation>
    <scope>NUCLEOTIDE SEQUENCE</scope>
    <source>
        <strain evidence="2">IBT 17660</strain>
    </source>
</reference>
<feature type="compositionally biased region" description="Low complexity" evidence="1">
    <location>
        <begin position="140"/>
        <end position="161"/>
    </location>
</feature>
<keyword evidence="3" id="KW-1185">Reference proteome</keyword>
<evidence type="ECO:0000313" key="3">
    <source>
        <dbReference type="Proteomes" id="UP001147760"/>
    </source>
</evidence>
<evidence type="ECO:0000313" key="2">
    <source>
        <dbReference type="EMBL" id="KAJ5456964.1"/>
    </source>
</evidence>
<reference evidence="2" key="2">
    <citation type="journal article" date="2023" name="IMA Fungus">
        <title>Comparative genomic study of the Penicillium genus elucidates a diverse pangenome and 15 lateral gene transfer events.</title>
        <authorList>
            <person name="Petersen C."/>
            <person name="Sorensen T."/>
            <person name="Nielsen M.R."/>
            <person name="Sondergaard T.E."/>
            <person name="Sorensen J.L."/>
            <person name="Fitzpatrick D.A."/>
            <person name="Frisvad J.C."/>
            <person name="Nielsen K.L."/>
        </authorList>
    </citation>
    <scope>NUCLEOTIDE SEQUENCE</scope>
    <source>
        <strain evidence="2">IBT 17660</strain>
    </source>
</reference>
<feature type="region of interest" description="Disordered" evidence="1">
    <location>
        <begin position="139"/>
        <end position="183"/>
    </location>
</feature>
<dbReference type="EMBL" id="JAPWDO010000009">
    <property type="protein sequence ID" value="KAJ5456964.1"/>
    <property type="molecule type" value="Genomic_DNA"/>
</dbReference>
<name>A0A9W9WF06_9EURO</name>
<gene>
    <name evidence="2" type="ORF">N7530_012238</name>
</gene>
<dbReference type="OrthoDB" id="4156665at2759"/>
<dbReference type="Proteomes" id="UP001147760">
    <property type="component" value="Unassembled WGS sequence"/>
</dbReference>
<protein>
    <submittedName>
        <fullName evidence="2">Uncharacterized protein</fullName>
    </submittedName>
</protein>
<sequence length="183" mass="21328">MASRADPTSQQATSSQIRPPLNPMRPQLNTLKIPIAELLSYHGKRHTHFPKTIAEYYMLDERTLDDLVMFFHQTYPETTETTSERYPLTIRPWLRSNGQQLYLVDVETKRCLFGTFIGLTNELVDPNIHPLFYRRPVHQNPAMNPENPNPASAEAPSGAEAVQRPEERREKRKGLFKWFRPRK</sequence>
<evidence type="ECO:0000256" key="1">
    <source>
        <dbReference type="SAM" id="MobiDB-lite"/>
    </source>
</evidence>